<dbReference type="InterPro" id="IPR004752">
    <property type="entry name" value="AmpG_permease/AT-1"/>
</dbReference>
<feature type="transmembrane region" description="Helical" evidence="6">
    <location>
        <begin position="286"/>
        <end position="304"/>
    </location>
</feature>
<feature type="transmembrane region" description="Helical" evidence="6">
    <location>
        <begin position="316"/>
        <end position="334"/>
    </location>
</feature>
<evidence type="ECO:0000313" key="7">
    <source>
        <dbReference type="EMBL" id="PQA59464.1"/>
    </source>
</evidence>
<proteinExistence type="predicted"/>
<dbReference type="Gene3D" id="1.20.1250.20">
    <property type="entry name" value="MFS general substrate transporter like domains"/>
    <property type="match status" value="2"/>
</dbReference>
<keyword evidence="4 6" id="KW-1133">Transmembrane helix</keyword>
<evidence type="ECO:0000256" key="1">
    <source>
        <dbReference type="ARBA" id="ARBA00004141"/>
    </source>
</evidence>
<reference evidence="8" key="1">
    <citation type="submission" date="2018-02" db="EMBL/GenBank/DDBJ databases">
        <title>Genome sequencing of Solimonas sp. HR-BB.</title>
        <authorList>
            <person name="Lee Y."/>
            <person name="Jeon C.O."/>
        </authorList>
    </citation>
    <scope>NUCLEOTIDE SEQUENCE [LARGE SCALE GENOMIC DNA]</scope>
    <source>
        <strain evidence="8">HR-U</strain>
    </source>
</reference>
<evidence type="ECO:0000256" key="6">
    <source>
        <dbReference type="SAM" id="Phobius"/>
    </source>
</evidence>
<evidence type="ECO:0000256" key="5">
    <source>
        <dbReference type="ARBA" id="ARBA00023136"/>
    </source>
</evidence>
<dbReference type="PANTHER" id="PTHR12778">
    <property type="entry name" value="SOLUTE CARRIER FAMILY 33 ACETYL-COA TRANSPORTER -RELATED"/>
    <property type="match status" value="1"/>
</dbReference>
<feature type="transmembrane region" description="Helical" evidence="6">
    <location>
        <begin position="159"/>
        <end position="182"/>
    </location>
</feature>
<protein>
    <submittedName>
        <fullName evidence="7">MFS transporter</fullName>
    </submittedName>
</protein>
<dbReference type="EMBL" id="PTRA01000001">
    <property type="protein sequence ID" value="PQA59464.1"/>
    <property type="molecule type" value="Genomic_DNA"/>
</dbReference>
<dbReference type="SUPFAM" id="SSF103473">
    <property type="entry name" value="MFS general substrate transporter"/>
    <property type="match status" value="1"/>
</dbReference>
<feature type="transmembrane region" description="Helical" evidence="6">
    <location>
        <begin position="248"/>
        <end position="266"/>
    </location>
</feature>
<evidence type="ECO:0000256" key="3">
    <source>
        <dbReference type="ARBA" id="ARBA00022692"/>
    </source>
</evidence>
<keyword evidence="2" id="KW-0813">Transport</keyword>
<dbReference type="GO" id="GO:0022857">
    <property type="term" value="F:transmembrane transporter activity"/>
    <property type="evidence" value="ECO:0007669"/>
    <property type="project" value="InterPro"/>
</dbReference>
<keyword evidence="5 6" id="KW-0472">Membrane</keyword>
<organism evidence="7 8">
    <name type="scientific">Siphonobacter curvatus</name>
    <dbReference type="NCBI Taxonomy" id="2094562"/>
    <lineage>
        <taxon>Bacteria</taxon>
        <taxon>Pseudomonadati</taxon>
        <taxon>Bacteroidota</taxon>
        <taxon>Cytophagia</taxon>
        <taxon>Cytophagales</taxon>
        <taxon>Cytophagaceae</taxon>
        <taxon>Siphonobacter</taxon>
    </lineage>
</organism>
<evidence type="ECO:0000313" key="8">
    <source>
        <dbReference type="Proteomes" id="UP000239590"/>
    </source>
</evidence>
<feature type="transmembrane region" description="Helical" evidence="6">
    <location>
        <begin position="124"/>
        <end position="147"/>
    </location>
</feature>
<dbReference type="InterPro" id="IPR011701">
    <property type="entry name" value="MFS"/>
</dbReference>
<evidence type="ECO:0000256" key="2">
    <source>
        <dbReference type="ARBA" id="ARBA00022448"/>
    </source>
</evidence>
<accession>A0A2S7IP06</accession>
<dbReference type="InterPro" id="IPR036259">
    <property type="entry name" value="MFS_trans_sf"/>
</dbReference>
<dbReference type="PANTHER" id="PTHR12778:SF10">
    <property type="entry name" value="MAJOR FACILITATOR SUPERFAMILY DOMAIN-CONTAINING PROTEIN 3"/>
    <property type="match status" value="1"/>
</dbReference>
<dbReference type="Pfam" id="PF07690">
    <property type="entry name" value="MFS_1"/>
    <property type="match status" value="1"/>
</dbReference>
<feature type="transmembrane region" description="Helical" evidence="6">
    <location>
        <begin position="188"/>
        <end position="205"/>
    </location>
</feature>
<gene>
    <name evidence="7" type="ORF">C5O19_07385</name>
</gene>
<keyword evidence="8" id="KW-1185">Reference proteome</keyword>
<feature type="transmembrane region" description="Helical" evidence="6">
    <location>
        <begin position="400"/>
        <end position="422"/>
    </location>
</feature>
<dbReference type="Proteomes" id="UP000239590">
    <property type="component" value="Unassembled WGS sequence"/>
</dbReference>
<sequence length="442" mass="48415">MLFYMPLESSAYPLALSERRWLRYFAFFYLYVMQGIPAGFGLYTLANYLTAHQISPAAVGVFAATVGLPWSFQFIWGPLIDKYQQSTMGRRRPWVLLAQTLALLASLGLLVVDDPIRELSSLQLAFFVHSVFASVQDASVDALAISVIPENERGRLTAVMRGGFLGGISLGSAGLAVVLHAYGFHAAVWTQSLVLLSLTVLTFFIKERPEQALLSMKQIPFVQASLPSARGLFRELFQGLTEKRSLRLFIPILLYYGCQAVFSRAYSVHLIQRLGWSDTDVSVLQGTLGTLVVIAVVLLGGIIADRMGAQRLMGRVMLGAGLFLVTFNLLHIYWHELPVGRTGLVALSMMDPSFSVASMPVLMALCRKSVEGSQFTAYMAMVNLTDITGAYVSGQAQMSVSAPVLGAVCGVVILVAALLVWLPYPWTRWQTKIASPKTGNEV</sequence>
<feature type="transmembrane region" description="Helical" evidence="6">
    <location>
        <begin position="93"/>
        <end position="112"/>
    </location>
</feature>
<evidence type="ECO:0000256" key="4">
    <source>
        <dbReference type="ARBA" id="ARBA00022989"/>
    </source>
</evidence>
<feature type="transmembrane region" description="Helical" evidence="6">
    <location>
        <begin position="21"/>
        <end position="42"/>
    </location>
</feature>
<comment type="caution">
    <text evidence="7">The sequence shown here is derived from an EMBL/GenBank/DDBJ whole genome shotgun (WGS) entry which is preliminary data.</text>
</comment>
<feature type="transmembrane region" description="Helical" evidence="6">
    <location>
        <begin position="54"/>
        <end position="72"/>
    </location>
</feature>
<dbReference type="AlphaFoldDB" id="A0A2S7IP06"/>
<name>A0A2S7IP06_9BACT</name>
<dbReference type="GO" id="GO:0016020">
    <property type="term" value="C:membrane"/>
    <property type="evidence" value="ECO:0007669"/>
    <property type="project" value="UniProtKB-SubCell"/>
</dbReference>
<keyword evidence="3 6" id="KW-0812">Transmembrane</keyword>
<comment type="subcellular location">
    <subcellularLocation>
        <location evidence="1">Membrane</location>
        <topology evidence="1">Multi-pass membrane protein</topology>
    </subcellularLocation>
</comment>
<dbReference type="OrthoDB" id="924673at2"/>